<reference evidence="4" key="2">
    <citation type="submission" date="2020-12" db="EMBL/GenBank/DDBJ databases">
        <title>New Spironucleus salmonicida genome in near-complete chromosomes.</title>
        <authorList>
            <person name="Xu F."/>
            <person name="Kurt Z."/>
            <person name="Jimenez-Gonzalez A."/>
            <person name="Astvaldsson A."/>
            <person name="Andersson J.O."/>
            <person name="Svard S.G."/>
        </authorList>
    </citation>
    <scope>NUCLEOTIDE SEQUENCE</scope>
    <source>
        <strain evidence="4">ATCC 50377</strain>
    </source>
</reference>
<dbReference type="PANTHER" id="PTHR13832:SF790">
    <property type="entry name" value="PROTEIN PHOSPHATASE 2C 22-RELATED"/>
    <property type="match status" value="1"/>
</dbReference>
<evidence type="ECO:0000313" key="5">
    <source>
        <dbReference type="Proteomes" id="UP000018208"/>
    </source>
</evidence>
<name>V6LYQ2_9EUKA</name>
<proteinExistence type="predicted"/>
<dbReference type="AlphaFoldDB" id="V6LYQ2"/>
<dbReference type="VEuPathDB" id="GiardiaDB:SS50377_24503"/>
<evidence type="ECO:0000259" key="2">
    <source>
        <dbReference type="PROSITE" id="PS51746"/>
    </source>
</evidence>
<evidence type="ECO:0000256" key="1">
    <source>
        <dbReference type="SAM" id="Phobius"/>
    </source>
</evidence>
<feature type="domain" description="PPM-type phosphatase" evidence="2">
    <location>
        <begin position="44"/>
        <end position="324"/>
    </location>
</feature>
<dbReference type="GO" id="GO:0004722">
    <property type="term" value="F:protein serine/threonine phosphatase activity"/>
    <property type="evidence" value="ECO:0007669"/>
    <property type="project" value="InterPro"/>
</dbReference>
<feature type="transmembrane region" description="Helical" evidence="1">
    <location>
        <begin position="6"/>
        <end position="26"/>
    </location>
</feature>
<dbReference type="SUPFAM" id="SSF81606">
    <property type="entry name" value="PP2C-like"/>
    <property type="match status" value="1"/>
</dbReference>
<evidence type="ECO:0000313" key="4">
    <source>
        <dbReference type="EMBL" id="KAH0574545.1"/>
    </source>
</evidence>
<sequence length="450" mass="50731">MKEIVTYILFLLSLPPISFILFSFLLRRPHLKHSETVQIPTLTTFGAFSLQGLRPTNEDAHITQKSQNSLVSGVFDGHAGSAASKFCKRNILQELTDDYWPIRIDTRFLADAGIRGLVDGTTACVVKLHKNQIKTWNIGDSRAVLARNGTEINLSNDFKPELEIARIYAAGGVVQPFSTISENVILQQGPKRIYPGGLSVSRGIGDINFKNLEYLESLGCSSQLVSCYPEISQIKISKNDHFIVIGCDGLWDVFTSQEVIQIVYVLICLLFSTSNYAKSLLLPLGVNQEKMKRENAAQIIASLLCQFAIKAGSTDNVSVVINMFEEQIREIDANQCVSEMEFSIGRILSFEDIIVQYCNIQKIICKNQISEDVKNISFKEINEQDIKFWRLAEDPSLNVEQLDQGRKKLWTQMLNQGIRMSDVRNTPNLTGFIENNEKMIYEIVDQDQLM</sequence>
<dbReference type="OrthoDB" id="10264738at2759"/>
<dbReference type="Pfam" id="PF00481">
    <property type="entry name" value="PP2C"/>
    <property type="match status" value="1"/>
</dbReference>
<dbReference type="EMBL" id="AUWU02000004">
    <property type="protein sequence ID" value="KAH0574545.1"/>
    <property type="molecule type" value="Genomic_DNA"/>
</dbReference>
<dbReference type="SMART" id="SM00332">
    <property type="entry name" value="PP2Cc"/>
    <property type="match status" value="1"/>
</dbReference>
<reference evidence="3 4" key="1">
    <citation type="journal article" date="2014" name="PLoS Genet.">
        <title>The Genome of Spironucleus salmonicida Highlights a Fish Pathogen Adapted to Fluctuating Environments.</title>
        <authorList>
            <person name="Xu F."/>
            <person name="Jerlstrom-Hultqvist J."/>
            <person name="Einarsson E."/>
            <person name="Astvaldsson A."/>
            <person name="Svard S.G."/>
            <person name="Andersson J.O."/>
        </authorList>
    </citation>
    <scope>NUCLEOTIDE SEQUENCE</scope>
    <source>
        <strain evidence="4">ATCC 50377</strain>
    </source>
</reference>
<dbReference type="InterPro" id="IPR015655">
    <property type="entry name" value="PP2C"/>
</dbReference>
<protein>
    <submittedName>
        <fullName evidence="3">Serine/threonine-protein phosphatase 2C</fullName>
    </submittedName>
</protein>
<dbReference type="EMBL" id="KI546085">
    <property type="protein sequence ID" value="EST45954.1"/>
    <property type="molecule type" value="Genomic_DNA"/>
</dbReference>
<keyword evidence="1" id="KW-0472">Membrane</keyword>
<dbReference type="InterPro" id="IPR001932">
    <property type="entry name" value="PPM-type_phosphatase-like_dom"/>
</dbReference>
<dbReference type="Proteomes" id="UP000018208">
    <property type="component" value="Unassembled WGS sequence"/>
</dbReference>
<keyword evidence="1" id="KW-0812">Transmembrane</keyword>
<dbReference type="InterPro" id="IPR036457">
    <property type="entry name" value="PPM-type-like_dom_sf"/>
</dbReference>
<dbReference type="CDD" id="cd00143">
    <property type="entry name" value="PP2Cc"/>
    <property type="match status" value="1"/>
</dbReference>
<organism evidence="3">
    <name type="scientific">Spironucleus salmonicida</name>
    <dbReference type="NCBI Taxonomy" id="348837"/>
    <lineage>
        <taxon>Eukaryota</taxon>
        <taxon>Metamonada</taxon>
        <taxon>Diplomonadida</taxon>
        <taxon>Hexamitidae</taxon>
        <taxon>Hexamitinae</taxon>
        <taxon>Spironucleus</taxon>
    </lineage>
</organism>
<dbReference type="PROSITE" id="PS51746">
    <property type="entry name" value="PPM_2"/>
    <property type="match status" value="1"/>
</dbReference>
<evidence type="ECO:0000313" key="3">
    <source>
        <dbReference type="EMBL" id="EST45954.1"/>
    </source>
</evidence>
<dbReference type="Gene3D" id="3.60.40.10">
    <property type="entry name" value="PPM-type phosphatase domain"/>
    <property type="match status" value="1"/>
</dbReference>
<dbReference type="PANTHER" id="PTHR13832">
    <property type="entry name" value="PROTEIN PHOSPHATASE 2C"/>
    <property type="match status" value="1"/>
</dbReference>
<keyword evidence="1" id="KW-1133">Transmembrane helix</keyword>
<keyword evidence="5" id="KW-1185">Reference proteome</keyword>
<gene>
    <name evidence="3" type="ORF">SS50377_13933</name>
    <name evidence="4" type="ORF">SS50377_24503</name>
</gene>
<accession>V6LYQ2</accession>